<organism evidence="6 7">
    <name type="scientific">Massilia pinisoli</name>
    <dbReference type="NCBI Taxonomy" id="1772194"/>
    <lineage>
        <taxon>Bacteria</taxon>
        <taxon>Pseudomonadati</taxon>
        <taxon>Pseudomonadota</taxon>
        <taxon>Betaproteobacteria</taxon>
        <taxon>Burkholderiales</taxon>
        <taxon>Oxalobacteraceae</taxon>
        <taxon>Telluria group</taxon>
        <taxon>Massilia</taxon>
    </lineage>
</organism>
<dbReference type="SUPFAM" id="SSF51735">
    <property type="entry name" value="NAD(P)-binding Rossmann-fold domains"/>
    <property type="match status" value="1"/>
</dbReference>
<evidence type="ECO:0000259" key="5">
    <source>
        <dbReference type="Pfam" id="PF02826"/>
    </source>
</evidence>
<dbReference type="CDD" id="cd12156">
    <property type="entry name" value="HPPR"/>
    <property type="match status" value="1"/>
</dbReference>
<dbReference type="InterPro" id="IPR006139">
    <property type="entry name" value="D-isomer_2_OHA_DH_cat_dom"/>
</dbReference>
<proteinExistence type="inferred from homology"/>
<evidence type="ECO:0000256" key="2">
    <source>
        <dbReference type="ARBA" id="ARBA00023027"/>
    </source>
</evidence>
<name>A0ABT1ZY00_9BURK</name>
<dbReference type="EMBL" id="JANUGW010000024">
    <property type="protein sequence ID" value="MCS0584759.1"/>
    <property type="molecule type" value="Genomic_DNA"/>
</dbReference>
<keyword evidence="1 3" id="KW-0560">Oxidoreductase</keyword>
<evidence type="ECO:0000313" key="7">
    <source>
        <dbReference type="Proteomes" id="UP001204151"/>
    </source>
</evidence>
<dbReference type="InterPro" id="IPR006140">
    <property type="entry name" value="D-isomer_DH_NAD-bd"/>
</dbReference>
<evidence type="ECO:0000256" key="3">
    <source>
        <dbReference type="RuleBase" id="RU003719"/>
    </source>
</evidence>
<sequence length="312" mass="33270">MKTVLQIGGFAPEIQAQLDAEFRCLDLADLDREPGLADTVSAIVTRSNQEVPADVVRRLPALEIIATCGVGYDLIPRALAAERGIVVANTPDVLNAAVAELCIGSLLALLRRLPQADRFVRDGRWKTAAFPLATSLAGKHVGIVGMGRIGKEIARKLEMFGVALAYHGRTDQRLAWRYEADLAALARDCDILILCAPGGADTHHLVDARVLNALGPHGYLVNVARGSLVDETALLAALEAGGTAGGIAGAALDVFDNEPDIDPRFLLLDNVLLTPHLGSATHETRAAMAQLMLDNVRSWFRSGRALTPVEPD</sequence>
<evidence type="ECO:0000259" key="4">
    <source>
        <dbReference type="Pfam" id="PF00389"/>
    </source>
</evidence>
<dbReference type="Gene3D" id="3.40.50.720">
    <property type="entry name" value="NAD(P)-binding Rossmann-like Domain"/>
    <property type="match status" value="2"/>
</dbReference>
<accession>A0ABT1ZY00</accession>
<dbReference type="InterPro" id="IPR036291">
    <property type="entry name" value="NAD(P)-bd_dom_sf"/>
</dbReference>
<evidence type="ECO:0000256" key="1">
    <source>
        <dbReference type="ARBA" id="ARBA00023002"/>
    </source>
</evidence>
<comment type="similarity">
    <text evidence="3">Belongs to the D-isomer specific 2-hydroxyacid dehydrogenase family.</text>
</comment>
<dbReference type="Pfam" id="PF02826">
    <property type="entry name" value="2-Hacid_dh_C"/>
    <property type="match status" value="1"/>
</dbReference>
<dbReference type="RefSeq" id="WP_258819304.1">
    <property type="nucleotide sequence ID" value="NZ_JANUGW010000024.1"/>
</dbReference>
<reference evidence="6 7" key="1">
    <citation type="submission" date="2022-08" db="EMBL/GenBank/DDBJ databases">
        <title>Reclassification of Massilia species as members of the genera Telluria, Duganella, Pseudoduganella, Mokoshia gen. nov. and Zemynaea gen. nov. using orthogonal and non-orthogonal genome-based approaches.</title>
        <authorList>
            <person name="Bowman J.P."/>
        </authorList>
    </citation>
    <scope>NUCLEOTIDE SEQUENCE [LARGE SCALE GENOMIC DNA]</scope>
    <source>
        <strain evidence="6 7">JCM 31316</strain>
    </source>
</reference>
<dbReference type="PANTHER" id="PTHR10996:SF178">
    <property type="entry name" value="2-HYDROXYACID DEHYDROGENASE YGL185C-RELATED"/>
    <property type="match status" value="1"/>
</dbReference>
<feature type="domain" description="D-isomer specific 2-hydroxyacid dehydrogenase catalytic" evidence="4">
    <location>
        <begin position="34"/>
        <end position="309"/>
    </location>
</feature>
<dbReference type="Proteomes" id="UP001204151">
    <property type="component" value="Unassembled WGS sequence"/>
</dbReference>
<keyword evidence="7" id="KW-1185">Reference proteome</keyword>
<comment type="caution">
    <text evidence="6">The sequence shown here is derived from an EMBL/GenBank/DDBJ whole genome shotgun (WGS) entry which is preliminary data.</text>
</comment>
<evidence type="ECO:0000313" key="6">
    <source>
        <dbReference type="EMBL" id="MCS0584759.1"/>
    </source>
</evidence>
<dbReference type="InterPro" id="IPR050223">
    <property type="entry name" value="D-isomer_2-hydroxyacid_DH"/>
</dbReference>
<keyword evidence="2" id="KW-0520">NAD</keyword>
<gene>
    <name evidence="6" type="ORF">NX784_24535</name>
</gene>
<dbReference type="SUPFAM" id="SSF52283">
    <property type="entry name" value="Formate/glycerate dehydrogenase catalytic domain-like"/>
    <property type="match status" value="1"/>
</dbReference>
<feature type="domain" description="D-isomer specific 2-hydroxyacid dehydrogenase NAD-binding" evidence="5">
    <location>
        <begin position="104"/>
        <end position="278"/>
    </location>
</feature>
<dbReference type="Pfam" id="PF00389">
    <property type="entry name" value="2-Hacid_dh"/>
    <property type="match status" value="1"/>
</dbReference>
<protein>
    <submittedName>
        <fullName evidence="6">2-hydroxyacid dehydrogenase</fullName>
    </submittedName>
</protein>
<dbReference type="PANTHER" id="PTHR10996">
    <property type="entry name" value="2-HYDROXYACID DEHYDROGENASE-RELATED"/>
    <property type="match status" value="1"/>
</dbReference>